<dbReference type="InterPro" id="IPR040239">
    <property type="entry name" value="HcpB-like"/>
</dbReference>
<evidence type="ECO:0000313" key="5">
    <source>
        <dbReference type="Proteomes" id="UP000007472"/>
    </source>
</evidence>
<evidence type="ECO:0000256" key="3">
    <source>
        <dbReference type="SAM" id="SignalP"/>
    </source>
</evidence>
<dbReference type="EMBL" id="CP002456">
    <property type="protein sequence ID" value="ADU91591.1"/>
    <property type="molecule type" value="Genomic_DNA"/>
</dbReference>
<feature type="signal peptide" evidence="3">
    <location>
        <begin position="1"/>
        <end position="20"/>
    </location>
</feature>
<gene>
    <name evidence="4" type="ordered locus">TEQUI_0653</name>
</gene>
<protein>
    <submittedName>
        <fullName evidence="4">Uncharacterized protein</fullName>
    </submittedName>
</protein>
<sequence length="223" mass="24316">MKFKQYLLAACVFIATPSYAQVDIKTYENNCLTGEVKSCLVSGYANLNGVDTKKNVSKAKTLFNRACSSGNQEACHVLATRFDDPDSQKKLSDLCKSGHDLSCASKALSELEGIDREADVKKGIATAKAACENSGALSCAILADIYVGGLYEQKRDIAKGLNYLEKSCNLKFYASCNRVTKIYSEGKLTKANTEKVLQALSNKCELGDTKSCELVKNFRNNLQ</sequence>
<dbReference type="Pfam" id="PF08238">
    <property type="entry name" value="Sel1"/>
    <property type="match status" value="2"/>
</dbReference>
<dbReference type="AlphaFoldDB" id="A0A654KGN6"/>
<evidence type="ECO:0000313" key="4">
    <source>
        <dbReference type="EMBL" id="ADU91591.1"/>
    </source>
</evidence>
<proteinExistence type="inferred from homology"/>
<dbReference type="SUPFAM" id="SSF81901">
    <property type="entry name" value="HCP-like"/>
    <property type="match status" value="2"/>
</dbReference>
<dbReference type="PANTHER" id="PTHR13891">
    <property type="entry name" value="CYTOCHROME C OXIDASE ASSEMBLY FACTOR 7"/>
    <property type="match status" value="1"/>
</dbReference>
<accession>A0A654KGN6</accession>
<dbReference type="InterPro" id="IPR011990">
    <property type="entry name" value="TPR-like_helical_dom_sf"/>
</dbReference>
<comment type="similarity">
    <text evidence="1">Belongs to the hcp beta-lactamase family.</text>
</comment>
<reference evidence="4 5" key="1">
    <citation type="journal article" date="2011" name="J. Bacteriol.">
        <title>Genome sequence of Taylorella equigenitalis MCE9, the causative agent of contagious equine metritis.</title>
        <authorList>
            <person name="Hebert L."/>
            <person name="Moumen B."/>
            <person name="Duquesne F."/>
            <person name="Breuil M.F."/>
            <person name="Laugier C."/>
            <person name="Batto J.M."/>
            <person name="Renault P."/>
            <person name="Petry S."/>
        </authorList>
    </citation>
    <scope>NUCLEOTIDE SEQUENCE [LARGE SCALE GENOMIC DNA]</scope>
    <source>
        <strain evidence="4 5">MCE9</strain>
    </source>
</reference>
<feature type="chain" id="PRO_5039933548" evidence="3">
    <location>
        <begin position="21"/>
        <end position="223"/>
    </location>
</feature>
<keyword evidence="2" id="KW-0677">Repeat</keyword>
<dbReference type="Gene3D" id="1.25.40.10">
    <property type="entry name" value="Tetratricopeptide repeat domain"/>
    <property type="match status" value="1"/>
</dbReference>
<dbReference type="Proteomes" id="UP000007472">
    <property type="component" value="Chromosome"/>
</dbReference>
<keyword evidence="3" id="KW-0732">Signal</keyword>
<dbReference type="SMART" id="SM00671">
    <property type="entry name" value="SEL1"/>
    <property type="match status" value="2"/>
</dbReference>
<dbReference type="PANTHER" id="PTHR13891:SF1">
    <property type="entry name" value="CYTOCHROME C OXIDASE ASSEMBLY FACTOR 7"/>
    <property type="match status" value="1"/>
</dbReference>
<organism evidence="4 5">
    <name type="scientific">Taylorella equigenitalis (strain MCE9)</name>
    <dbReference type="NCBI Taxonomy" id="937774"/>
    <lineage>
        <taxon>Bacteria</taxon>
        <taxon>Pseudomonadati</taxon>
        <taxon>Pseudomonadota</taxon>
        <taxon>Betaproteobacteria</taxon>
        <taxon>Burkholderiales</taxon>
        <taxon>Alcaligenaceae</taxon>
        <taxon>Taylorella</taxon>
    </lineage>
</organism>
<name>A0A654KGN6_TAYEM</name>
<evidence type="ECO:0000256" key="2">
    <source>
        <dbReference type="ARBA" id="ARBA00022737"/>
    </source>
</evidence>
<dbReference type="InterPro" id="IPR006597">
    <property type="entry name" value="Sel1-like"/>
</dbReference>
<evidence type="ECO:0000256" key="1">
    <source>
        <dbReference type="ARBA" id="ARBA00008486"/>
    </source>
</evidence>
<dbReference type="KEGG" id="teq:TEQUI_0653"/>